<keyword evidence="11" id="KW-0732">Signal</keyword>
<evidence type="ECO:0000256" key="7">
    <source>
        <dbReference type="ARBA" id="ARBA00022786"/>
    </source>
</evidence>
<name>A0ABR2SL67_9ROSI</name>
<organism evidence="14 15">
    <name type="scientific">Hibiscus sabdariffa</name>
    <name type="common">roselle</name>
    <dbReference type="NCBI Taxonomy" id="183260"/>
    <lineage>
        <taxon>Eukaryota</taxon>
        <taxon>Viridiplantae</taxon>
        <taxon>Streptophyta</taxon>
        <taxon>Embryophyta</taxon>
        <taxon>Tracheophyta</taxon>
        <taxon>Spermatophyta</taxon>
        <taxon>Magnoliopsida</taxon>
        <taxon>eudicotyledons</taxon>
        <taxon>Gunneridae</taxon>
        <taxon>Pentapetalae</taxon>
        <taxon>rosids</taxon>
        <taxon>malvids</taxon>
        <taxon>Malvales</taxon>
        <taxon>Malvaceae</taxon>
        <taxon>Malvoideae</taxon>
        <taxon>Hibiscus</taxon>
    </lineage>
</organism>
<feature type="domain" description="DUF2921" evidence="13">
    <location>
        <begin position="33"/>
        <end position="216"/>
    </location>
</feature>
<evidence type="ECO:0000256" key="6">
    <source>
        <dbReference type="ARBA" id="ARBA00022692"/>
    </source>
</evidence>
<comment type="caution">
    <text evidence="14">The sequence shown here is derived from an EMBL/GenBank/DDBJ whole genome shotgun (WGS) entry which is preliminary data.</text>
</comment>
<feature type="transmembrane region" description="Helical" evidence="10">
    <location>
        <begin position="638"/>
        <end position="658"/>
    </location>
</feature>
<dbReference type="PANTHER" id="PTHR33389:SF17">
    <property type="entry name" value="DUF2921 FAMILY PROTEIN"/>
    <property type="match status" value="1"/>
</dbReference>
<dbReference type="EMBL" id="JBBPBN010000013">
    <property type="protein sequence ID" value="KAK9025718.1"/>
    <property type="molecule type" value="Genomic_DNA"/>
</dbReference>
<evidence type="ECO:0000256" key="9">
    <source>
        <dbReference type="ARBA" id="ARBA00023136"/>
    </source>
</evidence>
<gene>
    <name evidence="14" type="ORF">V6N11_038575</name>
</gene>
<feature type="transmembrane region" description="Helical" evidence="10">
    <location>
        <begin position="761"/>
        <end position="780"/>
    </location>
</feature>
<evidence type="ECO:0000256" key="2">
    <source>
        <dbReference type="ARBA" id="ARBA00004127"/>
    </source>
</evidence>
<evidence type="ECO:0000256" key="10">
    <source>
        <dbReference type="SAM" id="Phobius"/>
    </source>
</evidence>
<evidence type="ECO:0000256" key="11">
    <source>
        <dbReference type="SAM" id="SignalP"/>
    </source>
</evidence>
<dbReference type="Pfam" id="PF11145">
    <property type="entry name" value="DUF2921"/>
    <property type="match status" value="1"/>
</dbReference>
<keyword evidence="7" id="KW-0833">Ubl conjugation pathway</keyword>
<evidence type="ECO:0000256" key="1">
    <source>
        <dbReference type="ARBA" id="ARBA00000900"/>
    </source>
</evidence>
<dbReference type="Pfam" id="PF25333">
    <property type="entry name" value="DUF2921_N"/>
    <property type="match status" value="3"/>
</dbReference>
<feature type="chain" id="PRO_5045790995" description="RING-type E3 ubiquitin transferase" evidence="11">
    <location>
        <begin position="29"/>
        <end position="933"/>
    </location>
</feature>
<protein>
    <recommendedName>
        <fullName evidence="4">RING-type E3 ubiquitin transferase</fullName>
        <ecNumber evidence="4">2.3.2.27</ecNumber>
    </recommendedName>
</protein>
<proteinExistence type="predicted"/>
<feature type="domain" description="SWEET-like" evidence="12">
    <location>
        <begin position="633"/>
        <end position="915"/>
    </location>
</feature>
<feature type="domain" description="DUF2921" evidence="13">
    <location>
        <begin position="437"/>
        <end position="622"/>
    </location>
</feature>
<dbReference type="InterPro" id="IPR021319">
    <property type="entry name" value="DUF2921"/>
</dbReference>
<keyword evidence="9 10" id="KW-0472">Membrane</keyword>
<keyword evidence="15" id="KW-1185">Reference proteome</keyword>
<feature type="transmembrane region" description="Helical" evidence="10">
    <location>
        <begin position="878"/>
        <end position="901"/>
    </location>
</feature>
<accession>A0ABR2SL67</accession>
<keyword evidence="6 10" id="KW-0812">Transmembrane</keyword>
<dbReference type="Proteomes" id="UP001396334">
    <property type="component" value="Unassembled WGS sequence"/>
</dbReference>
<evidence type="ECO:0000259" key="13">
    <source>
        <dbReference type="Pfam" id="PF25333"/>
    </source>
</evidence>
<dbReference type="EC" id="2.3.2.27" evidence="4"/>
<comment type="pathway">
    <text evidence="3">Protein modification; protein ubiquitination.</text>
</comment>
<feature type="domain" description="DUF2921" evidence="13">
    <location>
        <begin position="246"/>
        <end position="410"/>
    </location>
</feature>
<reference evidence="14 15" key="1">
    <citation type="journal article" date="2024" name="G3 (Bethesda)">
        <title>Genome assembly of Hibiscus sabdariffa L. provides insights into metabolisms of medicinal natural products.</title>
        <authorList>
            <person name="Kim T."/>
        </authorList>
    </citation>
    <scope>NUCLEOTIDE SEQUENCE [LARGE SCALE GENOMIC DNA]</scope>
    <source>
        <strain evidence="14">TK-2024</strain>
        <tissue evidence="14">Old leaves</tissue>
    </source>
</reference>
<evidence type="ECO:0000256" key="4">
    <source>
        <dbReference type="ARBA" id="ARBA00012483"/>
    </source>
</evidence>
<evidence type="ECO:0000313" key="14">
    <source>
        <dbReference type="EMBL" id="KAK9025718.1"/>
    </source>
</evidence>
<evidence type="ECO:0000256" key="8">
    <source>
        <dbReference type="ARBA" id="ARBA00022989"/>
    </source>
</evidence>
<dbReference type="PANTHER" id="PTHR33389">
    <property type="entry name" value="FAMILY PROTEIN, PUTATIVE (DUF2921)-RELATED"/>
    <property type="match status" value="1"/>
</dbReference>
<comment type="catalytic activity">
    <reaction evidence="1">
        <text>S-ubiquitinyl-[E2 ubiquitin-conjugating enzyme]-L-cysteine + [acceptor protein]-L-lysine = [E2 ubiquitin-conjugating enzyme]-L-cysteine + N(6)-ubiquitinyl-[acceptor protein]-L-lysine.</text>
        <dbReference type="EC" id="2.3.2.27"/>
    </reaction>
</comment>
<evidence type="ECO:0000256" key="5">
    <source>
        <dbReference type="ARBA" id="ARBA00022679"/>
    </source>
</evidence>
<keyword evidence="5" id="KW-0808">Transferase</keyword>
<evidence type="ECO:0000256" key="3">
    <source>
        <dbReference type="ARBA" id="ARBA00004906"/>
    </source>
</evidence>
<dbReference type="InterPro" id="IPR057425">
    <property type="entry name" value="DUF2921_N"/>
</dbReference>
<feature type="signal peptide" evidence="11">
    <location>
        <begin position="1"/>
        <end position="28"/>
    </location>
</feature>
<keyword evidence="8 10" id="KW-1133">Transmembrane helix</keyword>
<sequence length="933" mass="105754">MKFSLFLWLCTLKISFLLISFLVKPVSSVVESYSDHCLSVVAESVPNSEPPGYEFGPFDPHQYGFYYSDGNFRVVSADITRYTNSFSVYTTKLNRTDKDGVFMIEGSFELHSPYYIRSLLTGTSKDSAVMPQEPPVVAEFDYPFVLKLHGFWSESSGKLCMVGTGSAYLNEGTLLTPAAVLKLYNIENSSSITSLITGTLESLSPSGDDNYFEPISILMHPQLNYKFTFVSGDSADEFSGESDFEKSLSIYSVLRGRSFCSKFSSTANVFNLQYTGCRSNKKCLPLGGVIADLPGSMSLEVVNCTEVRKRVRIFLNFEDNIKFSSLYHRFNPNTTLIGEGIWDDKKNQLHVLLCRFLDIANSWSNARVGDCTTRLSLWFPAIWSIKETSTIIGQIWTNKTKDDSGYFERIVFRSTKNRVEAPYDMKYEYTELDRVRDSCPEKKLDRNKRQRYPSPYSSEMKFNMLVKSSKGRIGWGSADVLTIDNQFSEQTKSVVSASSTINGFERPTKWEPRGRANISYKIDIKLHTRPKLTDENYESVVPKDKLEIAAEGIYDADTGGLCMVGCRKFASIDQAAGNASMDCNILLNFQLAPVEGSENGGYVRGRIESTREESDLLYFEHLDVSSVAYSREQARRSIWTMDLEIVMVVISQTLICLFVRSQLYHAKRHPKTLPKTSLVMLVILTLGQLIPLVLNFEALFNRKHNQETLLFQTGGWLETNEVIVRITSMVAFLLQFRVLQQAFSSRLNDRSQKGLWFAEKKTLLVTLSLYISGAFIVLLVDRGNYKREVVLLPFGLIDYWQRSAWDDLKSYAGLISDGFLLPQILFNTFSNSRENALSPSFYIGTSLVRLMPHAYDLYSGHSYVQHKGVYIYVNPADVFFSTGWDVIIPIGVLLFAAIIYLQQRFGGCCIVPKRFRWREGYGNIPVVSRSEVP</sequence>
<evidence type="ECO:0000259" key="12">
    <source>
        <dbReference type="Pfam" id="PF11145"/>
    </source>
</evidence>
<evidence type="ECO:0000313" key="15">
    <source>
        <dbReference type="Proteomes" id="UP001396334"/>
    </source>
</evidence>
<feature type="transmembrane region" description="Helical" evidence="10">
    <location>
        <begin position="678"/>
        <end position="700"/>
    </location>
</feature>
<comment type="subcellular location">
    <subcellularLocation>
        <location evidence="2">Endomembrane system</location>
        <topology evidence="2">Multi-pass membrane protein</topology>
    </subcellularLocation>
</comment>